<dbReference type="EMBL" id="CM029043">
    <property type="protein sequence ID" value="KAG2609859.1"/>
    <property type="molecule type" value="Genomic_DNA"/>
</dbReference>
<protein>
    <recommendedName>
        <fullName evidence="7">Leucine-rich repeat-containing N-terminal plant-type domain-containing protein</fullName>
    </recommendedName>
</protein>
<accession>A0A8T0TPQ2</accession>
<dbReference type="SUPFAM" id="SSF52058">
    <property type="entry name" value="L domain-like"/>
    <property type="match status" value="1"/>
</dbReference>
<evidence type="ECO:0000313" key="5">
    <source>
        <dbReference type="EMBL" id="KAG2609859.1"/>
    </source>
</evidence>
<comment type="caution">
    <text evidence="5">The sequence shown here is derived from an EMBL/GenBank/DDBJ whole genome shotgun (WGS) entry which is preliminary data.</text>
</comment>
<feature type="chain" id="PRO_5035925967" description="Leucine-rich repeat-containing N-terminal plant-type domain-containing protein" evidence="4">
    <location>
        <begin position="20"/>
        <end position="291"/>
    </location>
</feature>
<dbReference type="SMART" id="SM00369">
    <property type="entry name" value="LRR_TYP"/>
    <property type="match status" value="4"/>
</dbReference>
<dbReference type="Gene3D" id="3.80.10.10">
    <property type="entry name" value="Ribonuclease Inhibitor"/>
    <property type="match status" value="2"/>
</dbReference>
<dbReference type="Pfam" id="PF00560">
    <property type="entry name" value="LRR_1"/>
    <property type="match status" value="2"/>
</dbReference>
<dbReference type="SMART" id="SM00365">
    <property type="entry name" value="LRR_SD22"/>
    <property type="match status" value="4"/>
</dbReference>
<dbReference type="InterPro" id="IPR032675">
    <property type="entry name" value="LRR_dom_sf"/>
</dbReference>
<evidence type="ECO:0000256" key="3">
    <source>
        <dbReference type="ARBA" id="ARBA00022737"/>
    </source>
</evidence>
<dbReference type="InterPro" id="IPR001611">
    <property type="entry name" value="Leu-rich_rpt"/>
</dbReference>
<feature type="signal peptide" evidence="4">
    <location>
        <begin position="1"/>
        <end position="19"/>
    </location>
</feature>
<comment type="subcellular location">
    <subcellularLocation>
        <location evidence="1">Cell envelope</location>
    </subcellularLocation>
</comment>
<evidence type="ECO:0000256" key="1">
    <source>
        <dbReference type="ARBA" id="ARBA00004196"/>
    </source>
</evidence>
<evidence type="ECO:0008006" key="7">
    <source>
        <dbReference type="Google" id="ProtNLM"/>
    </source>
</evidence>
<reference evidence="5" key="1">
    <citation type="submission" date="2020-05" db="EMBL/GenBank/DDBJ databases">
        <title>WGS assembly of Panicum virgatum.</title>
        <authorList>
            <person name="Lovell J.T."/>
            <person name="Jenkins J."/>
            <person name="Shu S."/>
            <person name="Juenger T.E."/>
            <person name="Schmutz J."/>
        </authorList>
    </citation>
    <scope>NUCLEOTIDE SEQUENCE</scope>
    <source>
        <strain evidence="5">AP13</strain>
    </source>
</reference>
<keyword evidence="3" id="KW-0677">Repeat</keyword>
<gene>
    <name evidence="5" type="ORF">PVAP13_4KG072033</name>
</gene>
<dbReference type="PANTHER" id="PTHR48059:SF30">
    <property type="entry name" value="OS06G0587000 PROTEIN"/>
    <property type="match status" value="1"/>
</dbReference>
<keyword evidence="6" id="KW-1185">Reference proteome</keyword>
<keyword evidence="4" id="KW-0732">Signal</keyword>
<dbReference type="Proteomes" id="UP000823388">
    <property type="component" value="Chromosome 4K"/>
</dbReference>
<evidence type="ECO:0000313" key="6">
    <source>
        <dbReference type="Proteomes" id="UP000823388"/>
    </source>
</evidence>
<sequence>MRNSCSWSLFLLCLCFVICDSCLHKERRALLHIVGNECNCVAWYNPVDGENNCCQWEWVTCNPSTGHVTALNFDGFRGEFVDNGDLFNASMFLPLQELQSLSLRNLGIRGCIPGAGFEVWSKLHKLEILDLSENQLNDSTISSLDRLLSLQSLFLSKNFITNAQIIKGLSKRKLNVLDLSWNVIVDDIPRAACKMTRLQELHLDGNFFFGKLPPCIRNLTSLRVLDLSYNLLKVRFPTSNFANMSSLLHLSLSHNQLEGMLYLNSFSRYTRLKYLGLSSNSTNFQVQTESP</sequence>
<name>A0A8T0TPQ2_PANVG</name>
<keyword evidence="2" id="KW-0433">Leucine-rich repeat</keyword>
<dbReference type="AlphaFoldDB" id="A0A8T0TPQ2"/>
<dbReference type="InterPro" id="IPR003591">
    <property type="entry name" value="Leu-rich_rpt_typical-subtyp"/>
</dbReference>
<evidence type="ECO:0000256" key="4">
    <source>
        <dbReference type="SAM" id="SignalP"/>
    </source>
</evidence>
<dbReference type="InterPro" id="IPR051848">
    <property type="entry name" value="PGIP"/>
</dbReference>
<dbReference type="Pfam" id="PF13855">
    <property type="entry name" value="LRR_8"/>
    <property type="match status" value="1"/>
</dbReference>
<organism evidence="5 6">
    <name type="scientific">Panicum virgatum</name>
    <name type="common">Blackwell switchgrass</name>
    <dbReference type="NCBI Taxonomy" id="38727"/>
    <lineage>
        <taxon>Eukaryota</taxon>
        <taxon>Viridiplantae</taxon>
        <taxon>Streptophyta</taxon>
        <taxon>Embryophyta</taxon>
        <taxon>Tracheophyta</taxon>
        <taxon>Spermatophyta</taxon>
        <taxon>Magnoliopsida</taxon>
        <taxon>Liliopsida</taxon>
        <taxon>Poales</taxon>
        <taxon>Poaceae</taxon>
        <taxon>PACMAD clade</taxon>
        <taxon>Panicoideae</taxon>
        <taxon>Panicodae</taxon>
        <taxon>Paniceae</taxon>
        <taxon>Panicinae</taxon>
        <taxon>Panicum</taxon>
        <taxon>Panicum sect. Hiantes</taxon>
    </lineage>
</organism>
<dbReference type="PROSITE" id="PS51450">
    <property type="entry name" value="LRR"/>
    <property type="match status" value="1"/>
</dbReference>
<evidence type="ECO:0000256" key="2">
    <source>
        <dbReference type="ARBA" id="ARBA00022614"/>
    </source>
</evidence>
<dbReference type="PANTHER" id="PTHR48059">
    <property type="entry name" value="POLYGALACTURONASE INHIBITOR 1"/>
    <property type="match status" value="1"/>
</dbReference>
<proteinExistence type="predicted"/>
<dbReference type="PRINTS" id="PR00019">
    <property type="entry name" value="LEURICHRPT"/>
</dbReference>